<gene>
    <name evidence="2" type="ORF">JN757_06535</name>
</gene>
<dbReference type="InterPro" id="IPR006026">
    <property type="entry name" value="Peptidase_Metallo"/>
</dbReference>
<dbReference type="Gene3D" id="3.40.390.10">
    <property type="entry name" value="Collagenase (Catalytic Domain)"/>
    <property type="match status" value="1"/>
</dbReference>
<dbReference type="InterPro" id="IPR001506">
    <property type="entry name" value="Peptidase_M12A"/>
</dbReference>
<reference evidence="2 3" key="1">
    <citation type="submission" date="2021-02" db="EMBL/GenBank/DDBJ databases">
        <authorList>
            <person name="Cea Torrescassana E."/>
        </authorList>
    </citation>
    <scope>NUCLEOTIDE SEQUENCE [LARGE SCALE GENOMIC DNA]</scope>
    <source>
        <strain evidence="2 3">CT364</strain>
    </source>
</reference>
<sequence>MCNTRPCLKLEIEDPIASFRAAINENPKNISYTNNSGLTSRTMALNAKCWHPNRHLTISFLDNPPASLKEAIKTHIWEWADYVSLTFSFIDNKDAVIRIKTDTTQNASQIGTDALTIAAGKPTMFIYARPGEADFRTVVLHEFGHALGLHHEHLHPDANIPWNKPKVYQAYAEKWGMDKESVDLNIFTPINEATTMTPYDPTSIMHYPVEKELTDGKFEVPMNTEISWEDKRIAAYFYPIEIPDGGSCESP</sequence>
<dbReference type="RefSeq" id="WP_203420926.1">
    <property type="nucleotide sequence ID" value="NZ_CP069352.1"/>
</dbReference>
<evidence type="ECO:0000313" key="2">
    <source>
        <dbReference type="EMBL" id="QRK85425.1"/>
    </source>
</evidence>
<dbReference type="SMART" id="SM00235">
    <property type="entry name" value="ZnMc"/>
    <property type="match status" value="1"/>
</dbReference>
<reference evidence="2 3" key="2">
    <citation type="submission" date="2021-03" db="EMBL/GenBank/DDBJ databases">
        <title>P. granadensis CT364 genome publication.</title>
        <authorList>
            <person name="Stach J."/>
            <person name="Montero-Calasanz Md.C."/>
        </authorList>
    </citation>
    <scope>NUCLEOTIDE SEQUENCE [LARGE SCALE GENOMIC DNA]</scope>
    <source>
        <strain evidence="2 3">CT364</strain>
    </source>
</reference>
<evidence type="ECO:0000259" key="1">
    <source>
        <dbReference type="SMART" id="SM00235"/>
    </source>
</evidence>
<dbReference type="SUPFAM" id="SSF55486">
    <property type="entry name" value="Metalloproteases ('zincins'), catalytic domain"/>
    <property type="match status" value="1"/>
</dbReference>
<proteinExistence type="predicted"/>
<dbReference type="EMBL" id="CP069352">
    <property type="protein sequence ID" value="QRK85425.1"/>
    <property type="molecule type" value="Genomic_DNA"/>
</dbReference>
<name>A0ABX7GJ82_9PSED</name>
<evidence type="ECO:0000313" key="3">
    <source>
        <dbReference type="Proteomes" id="UP000663686"/>
    </source>
</evidence>
<organism evidence="2 3">
    <name type="scientific">Pseudomonas granadensis</name>
    <dbReference type="NCBI Taxonomy" id="1421430"/>
    <lineage>
        <taxon>Bacteria</taxon>
        <taxon>Pseudomonadati</taxon>
        <taxon>Pseudomonadota</taxon>
        <taxon>Gammaproteobacteria</taxon>
        <taxon>Pseudomonadales</taxon>
        <taxon>Pseudomonadaceae</taxon>
        <taxon>Pseudomonas</taxon>
    </lineage>
</organism>
<dbReference type="Proteomes" id="UP000663686">
    <property type="component" value="Chromosome"/>
</dbReference>
<dbReference type="Pfam" id="PF01400">
    <property type="entry name" value="Astacin"/>
    <property type="match status" value="1"/>
</dbReference>
<keyword evidence="3" id="KW-1185">Reference proteome</keyword>
<protein>
    <submittedName>
        <fullName evidence="2">Peptidase M12</fullName>
    </submittedName>
</protein>
<accession>A0ABX7GJ82</accession>
<dbReference type="InterPro" id="IPR024079">
    <property type="entry name" value="MetalloPept_cat_dom_sf"/>
</dbReference>
<feature type="domain" description="Peptidase metallopeptidase" evidence="1">
    <location>
        <begin position="46"/>
        <end position="181"/>
    </location>
</feature>